<comment type="similarity">
    <text evidence="2">Belongs to the SLC29A/ENT transporter (TC 2.A.57) family.</text>
</comment>
<feature type="transmembrane region" description="Helical" evidence="8">
    <location>
        <begin position="478"/>
        <end position="500"/>
    </location>
</feature>
<evidence type="ECO:0000313" key="10">
    <source>
        <dbReference type="WBParaSite" id="Gr19_v10_g11342.t1"/>
    </source>
</evidence>
<protein>
    <submittedName>
        <fullName evidence="10">Equilibrative nucleoside transporter 1</fullName>
    </submittedName>
</protein>
<evidence type="ECO:0000256" key="2">
    <source>
        <dbReference type="ARBA" id="ARBA00007965"/>
    </source>
</evidence>
<feature type="transmembrane region" description="Helical" evidence="8">
    <location>
        <begin position="162"/>
        <end position="182"/>
    </location>
</feature>
<evidence type="ECO:0000256" key="7">
    <source>
        <dbReference type="SAM" id="MobiDB-lite"/>
    </source>
</evidence>
<keyword evidence="3" id="KW-0813">Transport</keyword>
<dbReference type="PIRSF" id="PIRSF016379">
    <property type="entry name" value="ENT"/>
    <property type="match status" value="1"/>
</dbReference>
<feature type="transmembrane region" description="Helical" evidence="8">
    <location>
        <begin position="379"/>
        <end position="402"/>
    </location>
</feature>
<feature type="transmembrane region" description="Helical" evidence="8">
    <location>
        <begin position="437"/>
        <end position="458"/>
    </location>
</feature>
<keyword evidence="4 8" id="KW-0812">Transmembrane</keyword>
<keyword evidence="9" id="KW-1185">Reference proteome</keyword>
<dbReference type="GO" id="GO:0005886">
    <property type="term" value="C:plasma membrane"/>
    <property type="evidence" value="ECO:0007669"/>
    <property type="project" value="TreeGrafter"/>
</dbReference>
<sequence length="515" mass="58565">MKDMVETDEQQSDRIQLQLNSQPITNTSSNTSPQQNSFNSALKSQSRSSDGKAAAEDSVPFIDRETSEEMEQNRDSGSPPDRLNLVYLIVLLHGIGMLLPWNTFLTIGTDYYVNYKFHNVSSDEYYKSNFFNYLTIFAQIPNLLLSFMNLFVVVSGGLYRRIYFTLSVIVGLCLVTVAMIYFPTDNWTFGFFVFTMATVVLLNSASGVYQNSIWGLVADFPGSFANAIVIGNNLCGILMVVLYILIVVLVRANTALAASIYFMIALFTVLLCIVSFHFLPKLRFYKYHVEKAARARESNGTNILHEEETGEATVQRKMMHPSAKTYIAIFSEVCRQLFDVWLVFFVTLALFPTVLLNVKMGEVSPFIYNQKTSEILNRQLTIFLNFNLFATIGSWLAGYFHWPSPEYLSLPIAFRLVFLPLFWFCNYQPESTIRQFVFIYNEWAFIILIALMALTHGYWSSLSMIYAPKHVDDSKSQIVGMMSGFFLVLGIASGILFSFVEPCIVCAFENFLSLF</sequence>
<feature type="compositionally biased region" description="Acidic residues" evidence="7">
    <location>
        <begin position="1"/>
        <end position="10"/>
    </location>
</feature>
<dbReference type="AlphaFoldDB" id="A0A914GXN6"/>
<evidence type="ECO:0000313" key="9">
    <source>
        <dbReference type="Proteomes" id="UP000887572"/>
    </source>
</evidence>
<feature type="transmembrane region" description="Helical" evidence="8">
    <location>
        <begin position="85"/>
        <end position="109"/>
    </location>
</feature>
<feature type="transmembrane region" description="Helical" evidence="8">
    <location>
        <begin position="340"/>
        <end position="358"/>
    </location>
</feature>
<feature type="compositionally biased region" description="Low complexity" evidence="7">
    <location>
        <begin position="20"/>
        <end position="40"/>
    </location>
</feature>
<dbReference type="PRINTS" id="PR01130">
    <property type="entry name" value="DERENTRNSPRT"/>
</dbReference>
<reference evidence="10" key="1">
    <citation type="submission" date="2022-11" db="UniProtKB">
        <authorList>
            <consortium name="WormBaseParasite"/>
        </authorList>
    </citation>
    <scope>IDENTIFICATION</scope>
</reference>
<feature type="transmembrane region" description="Helical" evidence="8">
    <location>
        <begin position="408"/>
        <end position="425"/>
    </location>
</feature>
<comment type="subcellular location">
    <subcellularLocation>
        <location evidence="1">Membrane</location>
        <topology evidence="1">Multi-pass membrane protein</topology>
    </subcellularLocation>
</comment>
<dbReference type="PANTHER" id="PTHR10332">
    <property type="entry name" value="EQUILIBRATIVE NUCLEOSIDE TRANSPORTER"/>
    <property type="match status" value="1"/>
</dbReference>
<dbReference type="SUPFAM" id="SSF103473">
    <property type="entry name" value="MFS general substrate transporter"/>
    <property type="match status" value="1"/>
</dbReference>
<feature type="region of interest" description="Disordered" evidence="7">
    <location>
        <begin position="1"/>
        <end position="78"/>
    </location>
</feature>
<evidence type="ECO:0000256" key="6">
    <source>
        <dbReference type="ARBA" id="ARBA00023136"/>
    </source>
</evidence>
<evidence type="ECO:0000256" key="4">
    <source>
        <dbReference type="ARBA" id="ARBA00022692"/>
    </source>
</evidence>
<accession>A0A914GXN6</accession>
<dbReference type="InterPro" id="IPR036259">
    <property type="entry name" value="MFS_trans_sf"/>
</dbReference>
<dbReference type="Pfam" id="PF01733">
    <property type="entry name" value="Nucleoside_tran"/>
    <property type="match status" value="1"/>
</dbReference>
<keyword evidence="5 8" id="KW-1133">Transmembrane helix</keyword>
<dbReference type="Proteomes" id="UP000887572">
    <property type="component" value="Unplaced"/>
</dbReference>
<feature type="transmembrane region" description="Helical" evidence="8">
    <location>
        <begin position="257"/>
        <end position="279"/>
    </location>
</feature>
<evidence type="ECO:0000256" key="5">
    <source>
        <dbReference type="ARBA" id="ARBA00022989"/>
    </source>
</evidence>
<feature type="transmembrane region" description="Helical" evidence="8">
    <location>
        <begin position="130"/>
        <end position="156"/>
    </location>
</feature>
<dbReference type="GO" id="GO:0005337">
    <property type="term" value="F:nucleoside transmembrane transporter activity"/>
    <property type="evidence" value="ECO:0007669"/>
    <property type="project" value="InterPro"/>
</dbReference>
<evidence type="ECO:0000256" key="1">
    <source>
        <dbReference type="ARBA" id="ARBA00004141"/>
    </source>
</evidence>
<feature type="transmembrane region" description="Helical" evidence="8">
    <location>
        <begin position="229"/>
        <end position="250"/>
    </location>
</feature>
<organism evidence="9 10">
    <name type="scientific">Globodera rostochiensis</name>
    <name type="common">Golden nematode worm</name>
    <name type="synonym">Heterodera rostochiensis</name>
    <dbReference type="NCBI Taxonomy" id="31243"/>
    <lineage>
        <taxon>Eukaryota</taxon>
        <taxon>Metazoa</taxon>
        <taxon>Ecdysozoa</taxon>
        <taxon>Nematoda</taxon>
        <taxon>Chromadorea</taxon>
        <taxon>Rhabditida</taxon>
        <taxon>Tylenchina</taxon>
        <taxon>Tylenchomorpha</taxon>
        <taxon>Tylenchoidea</taxon>
        <taxon>Heteroderidae</taxon>
        <taxon>Heteroderinae</taxon>
        <taxon>Globodera</taxon>
    </lineage>
</organism>
<evidence type="ECO:0000256" key="3">
    <source>
        <dbReference type="ARBA" id="ARBA00022448"/>
    </source>
</evidence>
<name>A0A914GXN6_GLORO</name>
<dbReference type="WBParaSite" id="Gr19_v10_g11342.t1">
    <property type="protein sequence ID" value="Gr19_v10_g11342.t1"/>
    <property type="gene ID" value="Gr19_v10_g11342"/>
</dbReference>
<proteinExistence type="inferred from homology"/>
<dbReference type="PANTHER" id="PTHR10332:SF80">
    <property type="entry name" value="EQUILIBRATIVE NUCLEOSIDE TRANSPORTER 2, ISOFORM A"/>
    <property type="match status" value="1"/>
</dbReference>
<keyword evidence="6 8" id="KW-0472">Membrane</keyword>
<dbReference type="InterPro" id="IPR002259">
    <property type="entry name" value="Eqnu_transpt"/>
</dbReference>
<feature type="compositionally biased region" description="Basic and acidic residues" evidence="7">
    <location>
        <begin position="62"/>
        <end position="74"/>
    </location>
</feature>
<evidence type="ECO:0000256" key="8">
    <source>
        <dbReference type="SAM" id="Phobius"/>
    </source>
</evidence>